<dbReference type="PANTHER" id="PTHR12891:SF0">
    <property type="entry name" value="MMS19 NUCLEOTIDE EXCISION REPAIR PROTEIN HOMOLOG"/>
    <property type="match status" value="1"/>
</dbReference>
<comment type="caution">
    <text evidence="7">The sequence shown here is derived from an EMBL/GenBank/DDBJ whole genome shotgun (WGS) entry which is preliminary data.</text>
</comment>
<keyword evidence="8" id="KW-1185">Reference proteome</keyword>
<dbReference type="InterPro" id="IPR029240">
    <property type="entry name" value="MMS19_N"/>
</dbReference>
<evidence type="ECO:0000259" key="6">
    <source>
        <dbReference type="Pfam" id="PF14500"/>
    </source>
</evidence>
<evidence type="ECO:0000259" key="5">
    <source>
        <dbReference type="Pfam" id="PF12460"/>
    </source>
</evidence>
<dbReference type="Pfam" id="PF14500">
    <property type="entry name" value="MMS19_N"/>
    <property type="match status" value="1"/>
</dbReference>
<comment type="subcellular location">
    <subcellularLocation>
        <location evidence="1 4">Nucleus</location>
    </subcellularLocation>
</comment>
<feature type="domain" description="MMS19 N-terminal" evidence="6">
    <location>
        <begin position="73"/>
        <end position="333"/>
    </location>
</feature>
<evidence type="ECO:0000313" key="7">
    <source>
        <dbReference type="EMBL" id="GAB1311319.1"/>
    </source>
</evidence>
<proteinExistence type="inferred from homology"/>
<sequence>MAQFNQWALQYVLSDDEPAQLEIAEKAAREIENSRASSTVVGNWAASVQQWMTAANASDDDQMEDGDEGLSGDIIARAKALGFLSGTLEALDPKALKSDQVLRLIGFFGSMFSYDHKAGITASAKALRQLCAMKGFKPEMGIRVIDDVCKIKEDFRLQTAVTRLEIYELFLGLIQDAAVSSELQHKYGSSCGFVVDLLQLCQHERDPRNLMVWFKILAILVKDYAPSSEVTEEIFKAFSAYFPISLRSSTTPIGITAEDLKEAVRNCFAVHQRLAALAFPFLIQKLDQGDAVTVAVKVDVLKTIKACIEQYENPQASIVPHTEKIWNSLKYEVRNGEVKETIDATLEVLRAIARRLDGTKAHKLDASLLEAYVDLVFRDCRDDLANPIYTKQAGLLLMTVIGANIRGYMLHSASYIDTIRQNLRQPKSPSHTRDLILLLNSVLKTRMELFNGRRQGHPDDEESLKTESRTHLDTLFHDAYLPLWTGKSKDPSSEERDVLKQIIQGLALLVTQQVLRPDGQAVLLCSGSVCSEICSLLTQTLTKGLTLSSNDNNTDDTALEDEAVLALRAIVMNYRDGYEELASRAKAEIRKRDWASPSEYSLNALRDLLSRLTFIGCSEIPSNIAAEPPSQKPYSPLQHLITLIANLLDLFPLSSQTGASPSMLEGPLANAHVISSLHASVLWFRDACEAKYGREVLTSCSSSDQNWLEEFRHLADDWLAQLDRGEAAIEALGSPREHDPEVYRQFLKLSLFTVRYLYRAAATESREAWSERALTQLSQMAALVVRSLDEKLQVSCNLAHEAFNFFGSAAKSCVQGGSSDLSAGLLRLGILQGLQPRALTELYRPEGIAEKSMCDMSKFGTSPTHESEIRAAIGAVLANKYQGVSDPEPSVMKRVLDFWGNWLKETTSSAPVDSDTFLALNTVAMSVIAGAAARQDKNVLGAIPALHQATRSQHANGEIVAKFMGVIVRHSNLLTPENHAVVKRFYKQWVYSHLAKPLYEDALPGAKDAHTANRYRVAILSVVSNCPFSVYQDDLEHLIRLLVTALTLTNDRSTLSEEVSRTQVISALEILVEILSNEADALKGHLREMIGGTTKVYQECRQKSADGTAARTTCRRLALQVLGAIPTKFEERYTLPYAPPTQRMLAIACGDPVRKVREVARMARANWAKVV</sequence>
<name>A0ABQ0G0R6_9PEZI</name>
<dbReference type="Proteomes" id="UP001628179">
    <property type="component" value="Unassembled WGS sequence"/>
</dbReference>
<organism evidence="7 8">
    <name type="scientific">Madurella fahalii</name>
    <dbReference type="NCBI Taxonomy" id="1157608"/>
    <lineage>
        <taxon>Eukaryota</taxon>
        <taxon>Fungi</taxon>
        <taxon>Dikarya</taxon>
        <taxon>Ascomycota</taxon>
        <taxon>Pezizomycotina</taxon>
        <taxon>Sordariomycetes</taxon>
        <taxon>Sordariomycetidae</taxon>
        <taxon>Sordariales</taxon>
        <taxon>Sordariales incertae sedis</taxon>
        <taxon>Madurella</taxon>
    </lineage>
</organism>
<dbReference type="RefSeq" id="XP_070913052.1">
    <property type="nucleotide sequence ID" value="XM_071056951.1"/>
</dbReference>
<comment type="similarity">
    <text evidence="4">Belongs to the MET18/MMS19 family.</text>
</comment>
<dbReference type="InterPro" id="IPR016024">
    <property type="entry name" value="ARM-type_fold"/>
</dbReference>
<dbReference type="Pfam" id="PF12460">
    <property type="entry name" value="MMS19_C"/>
    <property type="match status" value="1"/>
</dbReference>
<accession>A0ABQ0G0R6</accession>
<keyword evidence="4" id="KW-0227">DNA damage</keyword>
<dbReference type="InterPro" id="IPR024687">
    <property type="entry name" value="MMS19_C"/>
</dbReference>
<dbReference type="SUPFAM" id="SSF48371">
    <property type="entry name" value="ARM repeat"/>
    <property type="match status" value="1"/>
</dbReference>
<dbReference type="PANTHER" id="PTHR12891">
    <property type="entry name" value="DNA REPAIR/TRANSCRIPTION PROTEIN MET18/MMS19"/>
    <property type="match status" value="1"/>
</dbReference>
<feature type="domain" description="MMS19 C-terminal" evidence="5">
    <location>
        <begin position="758"/>
        <end position="1126"/>
    </location>
</feature>
<evidence type="ECO:0000256" key="3">
    <source>
        <dbReference type="ARBA" id="ARBA00023242"/>
    </source>
</evidence>
<gene>
    <name evidence="7" type="ORF">MFIFM68171_01529</name>
</gene>
<dbReference type="InterPro" id="IPR039920">
    <property type="entry name" value="MMS19"/>
</dbReference>
<keyword evidence="4" id="KW-0234">DNA repair</keyword>
<evidence type="ECO:0000256" key="4">
    <source>
        <dbReference type="RuleBase" id="RU367072"/>
    </source>
</evidence>
<evidence type="ECO:0000313" key="8">
    <source>
        <dbReference type="Proteomes" id="UP001628179"/>
    </source>
</evidence>
<keyword evidence="3 4" id="KW-0539">Nucleus</keyword>
<comment type="function">
    <text evidence="4">Key component of the cytosolic iron-sulfur protein assembly (CIA) complex, a multiprotein complex that mediates the incorporation of iron-sulfur cluster into apoproteins specifically involved in DNA metabolism and genomic integrity. In the CIA complex, MMS19 acts as an adapter between early-acting CIA components and a subset of cellular target iron-sulfur proteins.</text>
</comment>
<dbReference type="EMBL" id="BAAFSV010000001">
    <property type="protein sequence ID" value="GAB1311319.1"/>
    <property type="molecule type" value="Genomic_DNA"/>
</dbReference>
<reference evidence="7 8" key="1">
    <citation type="submission" date="2024-09" db="EMBL/GenBank/DDBJ databases">
        <title>Itraconazole resistance in Madurella fahalii resulting from another homologue of gene encoding cytochrome P450 14-alpha sterol demethylase (CYP51).</title>
        <authorList>
            <person name="Yoshioka I."/>
            <person name="Fahal A.H."/>
            <person name="Kaneko S."/>
            <person name="Yaguchi T."/>
        </authorList>
    </citation>
    <scope>NUCLEOTIDE SEQUENCE [LARGE SCALE GENOMIC DNA]</scope>
    <source>
        <strain evidence="7 8">IFM 68171</strain>
    </source>
</reference>
<evidence type="ECO:0000256" key="1">
    <source>
        <dbReference type="ARBA" id="ARBA00004123"/>
    </source>
</evidence>
<keyword evidence="2" id="KW-0677">Repeat</keyword>
<evidence type="ECO:0000256" key="2">
    <source>
        <dbReference type="ARBA" id="ARBA00022737"/>
    </source>
</evidence>
<dbReference type="GeneID" id="98172274"/>
<protein>
    <recommendedName>
        <fullName evidence="4">MMS19 nucleotide excision repair protein</fullName>
    </recommendedName>
</protein>